<evidence type="ECO:0000256" key="3">
    <source>
        <dbReference type="ARBA" id="ARBA00023242"/>
    </source>
</evidence>
<proteinExistence type="predicted"/>
<keyword evidence="2" id="KW-0238">DNA-binding</keyword>
<evidence type="ECO:0000259" key="4">
    <source>
        <dbReference type="Pfam" id="PF00447"/>
    </source>
</evidence>
<dbReference type="PANTHER" id="PTHR10015">
    <property type="entry name" value="HEAT SHOCK TRANSCRIPTION FACTOR"/>
    <property type="match status" value="1"/>
</dbReference>
<dbReference type="GO" id="GO:0005634">
    <property type="term" value="C:nucleus"/>
    <property type="evidence" value="ECO:0007669"/>
    <property type="project" value="UniProtKB-SubCell"/>
</dbReference>
<dbReference type="RefSeq" id="XP_002290438.1">
    <property type="nucleotide sequence ID" value="XM_002290402.1"/>
</dbReference>
<dbReference type="InterPro" id="IPR036388">
    <property type="entry name" value="WH-like_DNA-bd_sf"/>
</dbReference>
<sequence length="349" mass="39104">MTKVGLLIHGDEGEPPLKKKRCVNAKPVDHTYHDYTQVTDVDSVFEARASEQHKADGVAVVAANPRRKGLTTNFPAKLHKIVSDPRYNHIIRWQSHGRSWTVVDKELLASVVCSEHFKHSSFESQWMGLQAQYDLTLESRFISIISQRLPNLKDEPNFFDTFKYSPLPLSDPTVFNHNRPAFPSAPLTTNNNWYPQTHGNSFQNHYPYDPTATHQVQVSQMTSHHNLNLTQNQVQYYPTVPVGLPPYQHIYDNAFRSPSNHSLLDRYNGSVDPTLVHRGDTQEVPVIAHATIATDTSTSIEQSNNGIAPCDSPLVYDDQSLLGDFAFADGFDNADDDVLSPSQGEGLGL</sequence>
<evidence type="ECO:0000313" key="6">
    <source>
        <dbReference type="Proteomes" id="UP000001449"/>
    </source>
</evidence>
<dbReference type="GO" id="GO:0043565">
    <property type="term" value="F:sequence-specific DNA binding"/>
    <property type="evidence" value="ECO:0007669"/>
    <property type="project" value="InterPro"/>
</dbReference>
<dbReference type="GO" id="GO:0003700">
    <property type="term" value="F:DNA-binding transcription factor activity"/>
    <property type="evidence" value="ECO:0007669"/>
    <property type="project" value="InterPro"/>
</dbReference>
<comment type="subcellular location">
    <subcellularLocation>
        <location evidence="1">Nucleus</location>
    </subcellularLocation>
</comment>
<keyword evidence="6" id="KW-1185">Reference proteome</keyword>
<feature type="domain" description="HSF-type DNA-binding" evidence="4">
    <location>
        <begin position="74"/>
        <end position="124"/>
    </location>
</feature>
<dbReference type="HOGENOM" id="CLU_795674_0_0_1"/>
<dbReference type="Gene3D" id="1.10.10.10">
    <property type="entry name" value="Winged helix-like DNA-binding domain superfamily/Winged helix DNA-binding domain"/>
    <property type="match status" value="1"/>
</dbReference>
<dbReference type="SUPFAM" id="SSF46785">
    <property type="entry name" value="Winged helix' DNA-binding domain"/>
    <property type="match status" value="1"/>
</dbReference>
<dbReference type="GeneID" id="7442285"/>
<evidence type="ECO:0000313" key="5">
    <source>
        <dbReference type="EMBL" id="EED92190.1"/>
    </source>
</evidence>
<dbReference type="InterPro" id="IPR036390">
    <property type="entry name" value="WH_DNA-bd_sf"/>
</dbReference>
<evidence type="ECO:0000256" key="1">
    <source>
        <dbReference type="ARBA" id="ARBA00004123"/>
    </source>
</evidence>
<reference evidence="5 6" key="2">
    <citation type="journal article" date="2008" name="Nature">
        <title>The Phaeodactylum genome reveals the evolutionary history of diatom genomes.</title>
        <authorList>
            <person name="Bowler C."/>
            <person name="Allen A.E."/>
            <person name="Badger J.H."/>
            <person name="Grimwood J."/>
            <person name="Jabbari K."/>
            <person name="Kuo A."/>
            <person name="Maheswari U."/>
            <person name="Martens C."/>
            <person name="Maumus F."/>
            <person name="Otillar R.P."/>
            <person name="Rayko E."/>
            <person name="Salamov A."/>
            <person name="Vandepoele K."/>
            <person name="Beszteri B."/>
            <person name="Gruber A."/>
            <person name="Heijde M."/>
            <person name="Katinka M."/>
            <person name="Mock T."/>
            <person name="Valentin K."/>
            <person name="Verret F."/>
            <person name="Berges J.A."/>
            <person name="Brownlee C."/>
            <person name="Cadoret J.P."/>
            <person name="Chiovitti A."/>
            <person name="Choi C.J."/>
            <person name="Coesel S."/>
            <person name="De Martino A."/>
            <person name="Detter J.C."/>
            <person name="Durkin C."/>
            <person name="Falciatore A."/>
            <person name="Fournet J."/>
            <person name="Haruta M."/>
            <person name="Huysman M.J."/>
            <person name="Jenkins B.D."/>
            <person name="Jiroutova K."/>
            <person name="Jorgensen R.E."/>
            <person name="Joubert Y."/>
            <person name="Kaplan A."/>
            <person name="Kroger N."/>
            <person name="Kroth P.G."/>
            <person name="La Roche J."/>
            <person name="Lindquist E."/>
            <person name="Lommer M."/>
            <person name="Martin-Jezequel V."/>
            <person name="Lopez P.J."/>
            <person name="Lucas S."/>
            <person name="Mangogna M."/>
            <person name="McGinnis K."/>
            <person name="Medlin L.K."/>
            <person name="Montsant A."/>
            <person name="Oudot-Le Secq M.P."/>
            <person name="Napoli C."/>
            <person name="Obornik M."/>
            <person name="Parker M.S."/>
            <person name="Petit J.L."/>
            <person name="Porcel B.M."/>
            <person name="Poulsen N."/>
            <person name="Robison M."/>
            <person name="Rychlewski L."/>
            <person name="Rynearson T.A."/>
            <person name="Schmutz J."/>
            <person name="Shapiro H."/>
            <person name="Siaut M."/>
            <person name="Stanley M."/>
            <person name="Sussman M.R."/>
            <person name="Taylor A.R."/>
            <person name="Vardi A."/>
            <person name="von Dassow P."/>
            <person name="Vyverman W."/>
            <person name="Willis A."/>
            <person name="Wyrwicz L.S."/>
            <person name="Rokhsar D.S."/>
            <person name="Weissenbach J."/>
            <person name="Armbrust E.V."/>
            <person name="Green B.R."/>
            <person name="Van de Peer Y."/>
            <person name="Grigoriev I.V."/>
        </authorList>
    </citation>
    <scope>NUCLEOTIDE SEQUENCE [LARGE SCALE GENOMIC DNA]</scope>
    <source>
        <strain evidence="5 6">CCMP1335</strain>
    </source>
</reference>
<dbReference type="InParanoid" id="B8C3V2"/>
<dbReference type="EMBL" id="CM000642">
    <property type="protein sequence ID" value="EED92190.1"/>
    <property type="molecule type" value="Genomic_DNA"/>
</dbReference>
<dbReference type="STRING" id="35128.B8C3V2"/>
<dbReference type="PANTHER" id="PTHR10015:SF206">
    <property type="entry name" value="HSF-TYPE DNA-BINDING DOMAIN-CONTAINING PROTEIN"/>
    <property type="match status" value="1"/>
</dbReference>
<protein>
    <recommendedName>
        <fullName evidence="4">HSF-type DNA-binding domain-containing protein</fullName>
    </recommendedName>
</protein>
<keyword evidence="3" id="KW-0539">Nucleus</keyword>
<dbReference type="InterPro" id="IPR000232">
    <property type="entry name" value="HSF_DNA-bd"/>
</dbReference>
<name>B8C3V2_THAPS</name>
<dbReference type="Proteomes" id="UP000001449">
    <property type="component" value="Chromosome 5"/>
</dbReference>
<evidence type="ECO:0000256" key="2">
    <source>
        <dbReference type="ARBA" id="ARBA00023125"/>
    </source>
</evidence>
<organism evidence="5 6">
    <name type="scientific">Thalassiosira pseudonana</name>
    <name type="common">Marine diatom</name>
    <name type="synonym">Cyclotella nana</name>
    <dbReference type="NCBI Taxonomy" id="35128"/>
    <lineage>
        <taxon>Eukaryota</taxon>
        <taxon>Sar</taxon>
        <taxon>Stramenopiles</taxon>
        <taxon>Ochrophyta</taxon>
        <taxon>Bacillariophyta</taxon>
        <taxon>Coscinodiscophyceae</taxon>
        <taxon>Thalassiosirophycidae</taxon>
        <taxon>Thalassiosirales</taxon>
        <taxon>Thalassiosiraceae</taxon>
        <taxon>Thalassiosira</taxon>
    </lineage>
</organism>
<accession>B8C3V2</accession>
<gene>
    <name evidence="5" type="ORF">THAPSDRAFT_5774</name>
</gene>
<dbReference type="Pfam" id="PF00447">
    <property type="entry name" value="HSF_DNA-bind"/>
    <property type="match status" value="1"/>
</dbReference>
<dbReference type="PaxDb" id="35128-Thaps5774"/>
<dbReference type="AlphaFoldDB" id="B8C3V2"/>
<dbReference type="KEGG" id="tps:THAPSDRAFT_5774"/>
<reference evidence="5 6" key="1">
    <citation type="journal article" date="2004" name="Science">
        <title>The genome of the diatom Thalassiosira pseudonana: ecology, evolution, and metabolism.</title>
        <authorList>
            <person name="Armbrust E.V."/>
            <person name="Berges J.A."/>
            <person name="Bowler C."/>
            <person name="Green B.R."/>
            <person name="Martinez D."/>
            <person name="Putnam N.H."/>
            <person name="Zhou S."/>
            <person name="Allen A.E."/>
            <person name="Apt K.E."/>
            <person name="Bechner M."/>
            <person name="Brzezinski M.A."/>
            <person name="Chaal B.K."/>
            <person name="Chiovitti A."/>
            <person name="Davis A.K."/>
            <person name="Demarest M.S."/>
            <person name="Detter J.C."/>
            <person name="Glavina T."/>
            <person name="Goodstein D."/>
            <person name="Hadi M.Z."/>
            <person name="Hellsten U."/>
            <person name="Hildebrand M."/>
            <person name="Jenkins B.D."/>
            <person name="Jurka J."/>
            <person name="Kapitonov V.V."/>
            <person name="Kroger N."/>
            <person name="Lau W.W."/>
            <person name="Lane T.W."/>
            <person name="Larimer F.W."/>
            <person name="Lippmeier J.C."/>
            <person name="Lucas S."/>
            <person name="Medina M."/>
            <person name="Montsant A."/>
            <person name="Obornik M."/>
            <person name="Parker M.S."/>
            <person name="Palenik B."/>
            <person name="Pazour G.J."/>
            <person name="Richardson P.M."/>
            <person name="Rynearson T.A."/>
            <person name="Saito M.A."/>
            <person name="Schwartz D.C."/>
            <person name="Thamatrakoln K."/>
            <person name="Valentin K."/>
            <person name="Vardi A."/>
            <person name="Wilkerson F.P."/>
            <person name="Rokhsar D.S."/>
        </authorList>
    </citation>
    <scope>NUCLEOTIDE SEQUENCE [LARGE SCALE GENOMIC DNA]</scope>
    <source>
        <strain evidence="5 6">CCMP1335</strain>
    </source>
</reference>